<dbReference type="AlphaFoldDB" id="A0A9W9XMQ7"/>
<reference evidence="2" key="1">
    <citation type="submission" date="2022-12" db="EMBL/GenBank/DDBJ databases">
        <authorList>
            <person name="Petersen C."/>
        </authorList>
    </citation>
    <scope>NUCLEOTIDE SEQUENCE</scope>
    <source>
        <strain evidence="2">IBT 30728</strain>
    </source>
</reference>
<gene>
    <name evidence="2" type="ORF">N7539_000225</name>
</gene>
<dbReference type="InterPro" id="IPR000228">
    <property type="entry name" value="RNA3'_term_phos_cyc"/>
</dbReference>
<dbReference type="InterPro" id="IPR023797">
    <property type="entry name" value="RNA3'_phos_cyclase_dom"/>
</dbReference>
<dbReference type="PANTHER" id="PTHR11096">
    <property type="entry name" value="RNA 3' TERMINAL PHOSPHATE CYCLASE"/>
    <property type="match status" value="1"/>
</dbReference>
<evidence type="ECO:0000313" key="3">
    <source>
        <dbReference type="Proteomes" id="UP001148312"/>
    </source>
</evidence>
<evidence type="ECO:0000313" key="2">
    <source>
        <dbReference type="EMBL" id="KAJ5495109.1"/>
    </source>
</evidence>
<dbReference type="GO" id="GO:0006396">
    <property type="term" value="P:RNA processing"/>
    <property type="evidence" value="ECO:0007669"/>
    <property type="project" value="InterPro"/>
</dbReference>
<reference evidence="2" key="2">
    <citation type="journal article" date="2023" name="IMA Fungus">
        <title>Comparative genomic study of the Penicillium genus elucidates a diverse pangenome and 15 lateral gene transfer events.</title>
        <authorList>
            <person name="Petersen C."/>
            <person name="Sorensen T."/>
            <person name="Nielsen M.R."/>
            <person name="Sondergaard T.E."/>
            <person name="Sorensen J.L."/>
            <person name="Fitzpatrick D.A."/>
            <person name="Frisvad J.C."/>
            <person name="Nielsen K.L."/>
        </authorList>
    </citation>
    <scope>NUCLEOTIDE SEQUENCE</scope>
    <source>
        <strain evidence="2">IBT 30728</strain>
    </source>
</reference>
<name>A0A9W9XMQ7_9EURO</name>
<sequence>MSSFKNLENAAFETSDVAPHISPHIHIDSRTLGCGGQLVRITRGLSALAVKILAEISGSHVTNDLVGARSITLTSPQAEKTSDPATASQTPKGQYQRLNAALMPLNGVSVNSEPCIPKIHVGARASTKVVKVNIVGGTNGSGCPSYDYISQVIEPNFARLGLPALSVKLHKRGWATGSLSMGEMSFFIRPLPTSESCFSEGLSPTSRFPMIDLMSFERGQVTRIDVIVLAPRDTLPQNERNGSCLTVPDHIERETHRRLRKALRTIESSVLAESADGTSTVPINTHLTEVTSHFCQIFLLLVAHSSNGFRIGYDTLLFDVDKPRRKARRESWTNIKRPGKGRINL</sequence>
<dbReference type="GO" id="GO:0005634">
    <property type="term" value="C:nucleus"/>
    <property type="evidence" value="ECO:0007669"/>
    <property type="project" value="TreeGrafter"/>
</dbReference>
<dbReference type="InterPro" id="IPR013792">
    <property type="entry name" value="RNA3'P_cycl/enolpyr_Trfase_a/b"/>
</dbReference>
<feature type="domain" description="RNA 3'-terminal phosphate cyclase" evidence="1">
    <location>
        <begin position="49"/>
        <end position="193"/>
    </location>
</feature>
<dbReference type="InterPro" id="IPR037136">
    <property type="entry name" value="RNA3'_phos_cyclase_dom_sf"/>
</dbReference>
<keyword evidence="3" id="KW-1185">Reference proteome</keyword>
<protein>
    <recommendedName>
        <fullName evidence="1">RNA 3'-terminal phosphate cyclase domain-containing protein</fullName>
    </recommendedName>
</protein>
<dbReference type="RefSeq" id="XP_056794122.1">
    <property type="nucleotide sequence ID" value="XM_056929829.1"/>
</dbReference>
<dbReference type="PANTHER" id="PTHR11096:SF0">
    <property type="entry name" value="RNA 3'-TERMINAL PHOSPHATE CYCLASE"/>
    <property type="match status" value="1"/>
</dbReference>
<dbReference type="Proteomes" id="UP001148312">
    <property type="component" value="Unassembled WGS sequence"/>
</dbReference>
<dbReference type="GeneID" id="81620078"/>
<dbReference type="Gene3D" id="3.65.10.20">
    <property type="entry name" value="RNA 3'-terminal phosphate cyclase domain"/>
    <property type="match status" value="1"/>
</dbReference>
<proteinExistence type="predicted"/>
<accession>A0A9W9XMQ7</accession>
<comment type="caution">
    <text evidence="2">The sequence shown here is derived from an EMBL/GenBank/DDBJ whole genome shotgun (WGS) entry which is preliminary data.</text>
</comment>
<dbReference type="Pfam" id="PF01137">
    <property type="entry name" value="RTC"/>
    <property type="match status" value="1"/>
</dbReference>
<organism evidence="2 3">
    <name type="scientific">Penicillium diatomitis</name>
    <dbReference type="NCBI Taxonomy" id="2819901"/>
    <lineage>
        <taxon>Eukaryota</taxon>
        <taxon>Fungi</taxon>
        <taxon>Dikarya</taxon>
        <taxon>Ascomycota</taxon>
        <taxon>Pezizomycotina</taxon>
        <taxon>Eurotiomycetes</taxon>
        <taxon>Eurotiomycetidae</taxon>
        <taxon>Eurotiales</taxon>
        <taxon>Aspergillaceae</taxon>
        <taxon>Penicillium</taxon>
    </lineage>
</organism>
<evidence type="ECO:0000259" key="1">
    <source>
        <dbReference type="Pfam" id="PF01137"/>
    </source>
</evidence>
<dbReference type="SUPFAM" id="SSF55205">
    <property type="entry name" value="EPT/RTPC-like"/>
    <property type="match status" value="1"/>
</dbReference>
<dbReference type="EMBL" id="JAPWDQ010000001">
    <property type="protein sequence ID" value="KAJ5495109.1"/>
    <property type="molecule type" value="Genomic_DNA"/>
</dbReference>
<dbReference type="GO" id="GO:0003963">
    <property type="term" value="F:RNA-3'-phosphate cyclase activity"/>
    <property type="evidence" value="ECO:0007669"/>
    <property type="project" value="TreeGrafter"/>
</dbReference>